<protein>
    <submittedName>
        <fullName evidence="8">Uncharacterized protein</fullName>
    </submittedName>
</protein>
<name>A0A0X8FMA6_9LACT</name>
<dbReference type="Gene3D" id="3.40.50.510">
    <property type="entry name" value="Phosphotransferase system, mannose-type IIA component"/>
    <property type="match status" value="1"/>
</dbReference>
<keyword evidence="2" id="KW-0813">Transport</keyword>
<evidence type="ECO:0000256" key="1">
    <source>
        <dbReference type="ARBA" id="ARBA00004496"/>
    </source>
</evidence>
<dbReference type="InterPro" id="IPR033887">
    <property type="entry name" value="PTS_IIA_man"/>
</dbReference>
<evidence type="ECO:0000256" key="7">
    <source>
        <dbReference type="ARBA" id="ARBA00022777"/>
    </source>
</evidence>
<reference evidence="9" key="2">
    <citation type="submission" date="2016-01" db="EMBL/GenBank/DDBJ databases">
        <title>Six Aerococcus type strain genome sequencing and assembly using PacBio and Illumina Hiseq.</title>
        <authorList>
            <person name="Carkaci D."/>
            <person name="Dargis R."/>
            <person name="Nielsen X.C."/>
            <person name="Skovgaard O."/>
            <person name="Fuursted K."/>
            <person name="Christensen J.J."/>
        </authorList>
    </citation>
    <scope>NUCLEOTIDE SEQUENCE [LARGE SCALE GENOMIC DNA]</scope>
    <source>
        <strain evidence="9">CCUG42038B</strain>
    </source>
</reference>
<dbReference type="Pfam" id="PF03610">
    <property type="entry name" value="EIIA-man"/>
    <property type="match status" value="1"/>
</dbReference>
<dbReference type="PANTHER" id="PTHR33799:SF1">
    <property type="entry name" value="PTS SYSTEM MANNOSE-SPECIFIC EIIAB COMPONENT-RELATED"/>
    <property type="match status" value="1"/>
</dbReference>
<gene>
    <name evidence="8" type="ORF">AWM75_08170</name>
</gene>
<dbReference type="GO" id="GO:0016301">
    <property type="term" value="F:kinase activity"/>
    <property type="evidence" value="ECO:0007669"/>
    <property type="project" value="UniProtKB-KW"/>
</dbReference>
<comment type="subcellular location">
    <subcellularLocation>
        <location evidence="1">Cytoplasm</location>
    </subcellularLocation>
</comment>
<keyword evidence="5" id="KW-0808">Transferase</keyword>
<evidence type="ECO:0000256" key="6">
    <source>
        <dbReference type="ARBA" id="ARBA00022683"/>
    </source>
</evidence>
<keyword evidence="9" id="KW-1185">Reference proteome</keyword>
<keyword evidence="4" id="KW-0762">Sugar transport</keyword>
<dbReference type="RefSeq" id="WP_067980682.1">
    <property type="nucleotide sequence ID" value="NZ_CP014163.1"/>
</dbReference>
<evidence type="ECO:0000313" key="9">
    <source>
        <dbReference type="Proteomes" id="UP000062260"/>
    </source>
</evidence>
<dbReference type="PANTHER" id="PTHR33799">
    <property type="entry name" value="PTS PERMEASE-RELATED-RELATED"/>
    <property type="match status" value="1"/>
</dbReference>
<dbReference type="PROSITE" id="PS51096">
    <property type="entry name" value="PTS_EIIA_TYPE_4"/>
    <property type="match status" value="1"/>
</dbReference>
<dbReference type="Proteomes" id="UP000062260">
    <property type="component" value="Chromosome"/>
</dbReference>
<dbReference type="STRING" id="128944.AWM75_08170"/>
<dbReference type="GO" id="GO:0016020">
    <property type="term" value="C:membrane"/>
    <property type="evidence" value="ECO:0007669"/>
    <property type="project" value="InterPro"/>
</dbReference>
<dbReference type="EMBL" id="CP014163">
    <property type="protein sequence ID" value="AMB99946.1"/>
    <property type="molecule type" value="Genomic_DNA"/>
</dbReference>
<evidence type="ECO:0000256" key="2">
    <source>
        <dbReference type="ARBA" id="ARBA00022448"/>
    </source>
</evidence>
<dbReference type="InterPro" id="IPR036662">
    <property type="entry name" value="PTS_EIIA_man-typ_sf"/>
</dbReference>
<dbReference type="AlphaFoldDB" id="A0A0X8FMA6"/>
<accession>A0A0X8FMA6</accession>
<dbReference type="KEGG" id="auh:AWM75_08170"/>
<evidence type="ECO:0000313" key="8">
    <source>
        <dbReference type="EMBL" id="AMB99946.1"/>
    </source>
</evidence>
<keyword evidence="3" id="KW-0963">Cytoplasm</keyword>
<dbReference type="GO" id="GO:0005737">
    <property type="term" value="C:cytoplasm"/>
    <property type="evidence" value="ECO:0007669"/>
    <property type="project" value="UniProtKB-SubCell"/>
</dbReference>
<evidence type="ECO:0000256" key="5">
    <source>
        <dbReference type="ARBA" id="ARBA00022679"/>
    </source>
</evidence>
<keyword evidence="6" id="KW-0598">Phosphotransferase system</keyword>
<dbReference type="GO" id="GO:0009401">
    <property type="term" value="P:phosphoenolpyruvate-dependent sugar phosphotransferase system"/>
    <property type="evidence" value="ECO:0007669"/>
    <property type="project" value="UniProtKB-KW"/>
</dbReference>
<proteinExistence type="predicted"/>
<sequence length="133" mass="13856">MIQLIIATHGPAGQALAQSVEMIMGPQPQLQALAYGVSDGIPELTSKLQAALKDADQGAVIFTDLAEGTPGRVSRDLASQDDKIAVVTGVNIAMLLTACQQASWVRFDDLVANAINQGQAAIGQLVKAEDEAD</sequence>
<dbReference type="SUPFAM" id="SSF53062">
    <property type="entry name" value="PTS system fructose IIA component-like"/>
    <property type="match status" value="1"/>
</dbReference>
<reference evidence="8 9" key="1">
    <citation type="journal article" date="2016" name="Genome Announc.">
        <title>Complete Genome Sequences of Aerococcus christensenii CCUG 28831T, Aerococcus sanguinicola CCUG 43001T, Aerococcus urinae CCUG 36881T, Aerococcus urinaeequi CCUG 28094T, Aerococcus urinaehominis CCUG 42038 BT, and Aerococcus viridans CCUG 4311T.</title>
        <authorList>
            <person name="Carkaci D."/>
            <person name="Dargis R."/>
            <person name="Nielsen X.C."/>
            <person name="Skovgaard O."/>
            <person name="Fuursted K."/>
            <person name="Christensen J.J."/>
        </authorList>
    </citation>
    <scope>NUCLEOTIDE SEQUENCE [LARGE SCALE GENOMIC DNA]</scope>
    <source>
        <strain evidence="8 9">CCUG42038B</strain>
    </source>
</reference>
<dbReference type="OrthoDB" id="9788818at2"/>
<evidence type="ECO:0000256" key="4">
    <source>
        <dbReference type="ARBA" id="ARBA00022597"/>
    </source>
</evidence>
<organism evidence="8 9">
    <name type="scientific">Aerococcus urinaehominis</name>
    <dbReference type="NCBI Taxonomy" id="128944"/>
    <lineage>
        <taxon>Bacteria</taxon>
        <taxon>Bacillati</taxon>
        <taxon>Bacillota</taxon>
        <taxon>Bacilli</taxon>
        <taxon>Lactobacillales</taxon>
        <taxon>Aerococcaceae</taxon>
        <taxon>Aerococcus</taxon>
    </lineage>
</organism>
<dbReference type="InterPro" id="IPR004701">
    <property type="entry name" value="PTS_EIIA_man-typ"/>
</dbReference>
<dbReference type="InterPro" id="IPR051471">
    <property type="entry name" value="Bacterial_PTS_sugar_comp"/>
</dbReference>
<keyword evidence="7" id="KW-0418">Kinase</keyword>
<dbReference type="CDD" id="cd00006">
    <property type="entry name" value="PTS_IIA_man"/>
    <property type="match status" value="1"/>
</dbReference>
<evidence type="ECO:0000256" key="3">
    <source>
        <dbReference type="ARBA" id="ARBA00022490"/>
    </source>
</evidence>